<gene>
    <name evidence="2" type="ORF">CEP54_011473</name>
</gene>
<accession>A0A428PE72</accession>
<dbReference type="OrthoDB" id="5068012at2759"/>
<evidence type="ECO:0000313" key="2">
    <source>
        <dbReference type="EMBL" id="RSL51380.1"/>
    </source>
</evidence>
<dbReference type="EMBL" id="NKCI01000150">
    <property type="protein sequence ID" value="RSL51380.1"/>
    <property type="molecule type" value="Genomic_DNA"/>
</dbReference>
<keyword evidence="3" id="KW-1185">Reference proteome</keyword>
<protein>
    <submittedName>
        <fullName evidence="2">Uncharacterized protein</fullName>
    </submittedName>
</protein>
<comment type="caution">
    <text evidence="2">The sequence shown here is derived from an EMBL/GenBank/DDBJ whole genome shotgun (WGS) entry which is preliminary data.</text>
</comment>
<dbReference type="Proteomes" id="UP000288168">
    <property type="component" value="Unassembled WGS sequence"/>
</dbReference>
<sequence length="127" mass="14614">MHSFLGLNAKASPFHPPSKSATKDSPEHRTLRSAIIDSYQEEVQPLLEMAENRRKRSDYVEPGQNIHHGAQSDETARAHIMGQIATFLLEDESRAHYARVFVPALDRTSWSMNSEKRQKNLKELCRW</sequence>
<name>A0A428PE72_9HYPO</name>
<proteinExistence type="predicted"/>
<feature type="region of interest" description="Disordered" evidence="1">
    <location>
        <begin position="1"/>
        <end position="28"/>
    </location>
</feature>
<evidence type="ECO:0000256" key="1">
    <source>
        <dbReference type="SAM" id="MobiDB-lite"/>
    </source>
</evidence>
<dbReference type="AlphaFoldDB" id="A0A428PE72"/>
<evidence type="ECO:0000313" key="3">
    <source>
        <dbReference type="Proteomes" id="UP000288168"/>
    </source>
</evidence>
<reference evidence="2 3" key="1">
    <citation type="submission" date="2017-06" db="EMBL/GenBank/DDBJ databases">
        <title>Comparative genomic analysis of Ambrosia Fusariam Clade fungi.</title>
        <authorList>
            <person name="Stajich J.E."/>
            <person name="Carrillo J."/>
            <person name="Kijimoto T."/>
            <person name="Eskalen A."/>
            <person name="O'Donnell K."/>
            <person name="Kasson M."/>
        </authorList>
    </citation>
    <scope>NUCLEOTIDE SEQUENCE [LARGE SCALE GENOMIC DNA]</scope>
    <source>
        <strain evidence="2 3">NRRL62584</strain>
    </source>
</reference>
<organism evidence="2 3">
    <name type="scientific">Fusarium duplospermum</name>
    <dbReference type="NCBI Taxonomy" id="1325734"/>
    <lineage>
        <taxon>Eukaryota</taxon>
        <taxon>Fungi</taxon>
        <taxon>Dikarya</taxon>
        <taxon>Ascomycota</taxon>
        <taxon>Pezizomycotina</taxon>
        <taxon>Sordariomycetes</taxon>
        <taxon>Hypocreomycetidae</taxon>
        <taxon>Hypocreales</taxon>
        <taxon>Nectriaceae</taxon>
        <taxon>Fusarium</taxon>
        <taxon>Fusarium solani species complex</taxon>
    </lineage>
</organism>